<sequence length="249" mass="27814">MPELLNLKLAAEIVTKRSCLQCKTADAVVRCLDCVPPGTPFLCPACDPIIHGKNVFHDREAMIDGFYRPIPPTSFVVVDESGQYGLCEQVCLLPIPRPSQICFCGPSQDFTIIPGKQTVLVTINGLLPPEDDVVKQKYRITIILLSIQRLPAFCVLSNLFHQMVPEHSNQQLQNYFKFDVFTSFEQMKLASPALSQQVFIKMLEHRSFSTGRAESVAIPSTESFGSLPSLITDKKICAWWSTPDSQLHT</sequence>
<gene>
    <name evidence="1" type="ORF">F7725_017648</name>
</gene>
<reference evidence="1 2" key="1">
    <citation type="submission" date="2020-03" db="EMBL/GenBank/DDBJ databases">
        <title>Dissostichus mawsoni Genome sequencing and assembly.</title>
        <authorList>
            <person name="Park H."/>
        </authorList>
    </citation>
    <scope>NUCLEOTIDE SEQUENCE [LARGE SCALE GENOMIC DNA]</scope>
    <source>
        <strain evidence="1">DM0001</strain>
        <tissue evidence="1">Muscle</tissue>
    </source>
</reference>
<name>A0A7J5Z584_DISMA</name>
<organism evidence="1 2">
    <name type="scientific">Dissostichus mawsoni</name>
    <name type="common">Antarctic cod</name>
    <dbReference type="NCBI Taxonomy" id="36200"/>
    <lineage>
        <taxon>Eukaryota</taxon>
        <taxon>Metazoa</taxon>
        <taxon>Chordata</taxon>
        <taxon>Craniata</taxon>
        <taxon>Vertebrata</taxon>
        <taxon>Euteleostomi</taxon>
        <taxon>Actinopterygii</taxon>
        <taxon>Neopterygii</taxon>
        <taxon>Teleostei</taxon>
        <taxon>Neoteleostei</taxon>
        <taxon>Acanthomorphata</taxon>
        <taxon>Eupercaria</taxon>
        <taxon>Perciformes</taxon>
        <taxon>Notothenioidei</taxon>
        <taxon>Nototheniidae</taxon>
        <taxon>Dissostichus</taxon>
    </lineage>
</organism>
<dbReference type="EMBL" id="JAAKFY010000006">
    <property type="protein sequence ID" value="KAF3856925.1"/>
    <property type="molecule type" value="Genomic_DNA"/>
</dbReference>
<comment type="caution">
    <text evidence="1">The sequence shown here is derived from an EMBL/GenBank/DDBJ whole genome shotgun (WGS) entry which is preliminary data.</text>
</comment>
<dbReference type="AlphaFoldDB" id="A0A7J5Z584"/>
<keyword evidence="2" id="KW-1185">Reference proteome</keyword>
<evidence type="ECO:0000313" key="2">
    <source>
        <dbReference type="Proteomes" id="UP000518266"/>
    </source>
</evidence>
<evidence type="ECO:0000313" key="1">
    <source>
        <dbReference type="EMBL" id="KAF3856925.1"/>
    </source>
</evidence>
<dbReference type="OrthoDB" id="8923991at2759"/>
<protein>
    <submittedName>
        <fullName evidence="1">Uncharacterized protein</fullName>
    </submittedName>
</protein>
<dbReference type="Proteomes" id="UP000518266">
    <property type="component" value="Unassembled WGS sequence"/>
</dbReference>
<accession>A0A7J5Z584</accession>
<proteinExistence type="predicted"/>